<dbReference type="InterPro" id="IPR027417">
    <property type="entry name" value="P-loop_NTPase"/>
</dbReference>
<feature type="compositionally biased region" description="Acidic residues" evidence="1">
    <location>
        <begin position="1315"/>
        <end position="1324"/>
    </location>
</feature>
<dbReference type="Gene3D" id="3.40.50.300">
    <property type="entry name" value="P-loop containing nucleotide triphosphate hydrolases"/>
    <property type="match status" value="2"/>
</dbReference>
<dbReference type="Proteomes" id="UP001143362">
    <property type="component" value="Unassembled WGS sequence"/>
</dbReference>
<protein>
    <submittedName>
        <fullName evidence="2">DNA phosphorothioation-dependent restriction protein DptH</fullName>
    </submittedName>
</protein>
<evidence type="ECO:0000313" key="2">
    <source>
        <dbReference type="EMBL" id="MCX2982872.1"/>
    </source>
</evidence>
<evidence type="ECO:0000256" key="1">
    <source>
        <dbReference type="SAM" id="MobiDB-lite"/>
    </source>
</evidence>
<feature type="region of interest" description="Disordered" evidence="1">
    <location>
        <begin position="1290"/>
        <end position="1330"/>
    </location>
</feature>
<dbReference type="PANTHER" id="PTHR42957">
    <property type="entry name" value="HELICASE MJ1565-RELATED"/>
    <property type="match status" value="1"/>
</dbReference>
<keyword evidence="3" id="KW-1185">Reference proteome</keyword>
<dbReference type="PANTHER" id="PTHR42957:SF1">
    <property type="entry name" value="HELICASE MJ1565-RELATED"/>
    <property type="match status" value="1"/>
</dbReference>
<organism evidence="2 3">
    <name type="scientific">Candidatus Litorirhabdus singularis</name>
    <dbReference type="NCBI Taxonomy" id="2518993"/>
    <lineage>
        <taxon>Bacteria</taxon>
        <taxon>Pseudomonadati</taxon>
        <taxon>Pseudomonadota</taxon>
        <taxon>Gammaproteobacteria</taxon>
        <taxon>Cellvibrionales</taxon>
        <taxon>Halieaceae</taxon>
        <taxon>Candidatus Litorirhabdus</taxon>
    </lineage>
</organism>
<sequence length="1716" mass="193450">MSVKLFEEFLASYFLNWANTGVEPGFRYQFQSPNLENSAKLYKSFINPELVSGFVDARGSKLAYTSCGNAKLIPVIHNDQDGLGYTENFISFLRDEVAGQQGEFESTALLIIHNSLLDTIVNSAEDLTSSHSVFNPEEIKAALLDLVDRSGKPESVEISRILLEYQFDLITEDQGSMFGFGTLYTAIADGVIEFHELGLLRDPAIQKMHGPRAAEQIRKRLDSNRALYEQIEDVQEHYPDQLADNLPDLGKPFIARHFPPEKPYSWKDLTYDEIRKEQDRNRDQILEVRSEKSATGELIVRTRGASKSALRARHMLLVVDRERQDFDISLEFTGGKIKLGELKIVDSCQVSPITVGNLQLSSGNVNTSLVLIGAMRELPRFFRIDLTREKTSENFKFHCLVLQKGQFNIDAIRNSFLVDVRNSLVKLQSQETTLPISSAGAGSTAIMTEVGQSFNVIDQDVIDFTDISNEVDRIDFEVISGEAKLKFDVEGAAATDVLSLPLLLDLSNKSNLFNDGLFGVYNRTKERVYINNQEVKGTSRSTELLNYEAGFIDGGLLYCDDGTGEQLSHVDLQEHAPALSAAYRALYQYYSEKNTLPSLCGWGPEYQRLVGSVVKEYRLYLDAIPQKQYLEAGHKRVLQLGMAKLGTKEYILPTHPLVLAYYHYLVSSAVSDKSASFFELPTVTLERLNPQGLLPFIYDSEHDFSYVKAEEDNCFWLHCVAHKDANYSYITKLVKDKISEFSAAFDSLFHNIKNSEARTTLIINSVNNYDNHEVFMGVVAHVVKLRTKTFNVHINIYDEELMENEFDRFAEMGSYDRIKQHYGLNTGVAKDHADTIVDMLRTRVTYSKFTHTEVDSQAYAHLTFFRNNQKVKVIDVNPVEKLSGVCCHGLINGEASASEQGNYITGFGLKGVEHSELPHVEIAKLVGRLIHPARESTVEYRDNSAIALAVDDHFKRLLERSYDSSIWTSIIDPKVTLDFFENSENMLLIHYSDQYTSSASYDAITVTRQTDLYDRVLAKEDGGLIGEFNAFNGEWLLQMVTANPKNRKERKGILAAYKLVSCLLAESDITWVPMSAAEMIRVSGNIGLNMSGIEFSRHAQGFRSGPISDDVLFVGIKDDSLYVLPLEVKTGVSYDSKKAITQAQELARYIVEDVLNGDALERKIYRSLFIRQLLMQVDKYLLYSVYPDDYFAPLLETKEWWLQGDYDVAAVAEYPSGFVVANLESDTCLETSAVEVDGILKIEVPYSFIPATISTSLKTLMADNSSTAVAPLADKYFMKETRPRVFSYQEAKAEDEGEEQQPEASRVDAGATEQEAPEIDDPQTTEERETAGVITENSGDSLKVLIGHEVNHNEAVYWEPTNTAKFMNTNSGIIGTMGTGKTQCTKSVVTQLHRSQHLNVDGKPIGMLIFDYKSDYVDDDFMAATSAKKYRLHKLPYNPLSLFGDTPMLPVHTARGFSETMGKAFGLGQKQLLRLRKLIAEAYELAGISKSDPNTWSKSAPTVADVWSLFISQEKVEEDSLYAALESLHELEIFEDDVTKCTSLYELIDGITVVELAGYPPQIQNLVVALTLDLFYSQMQKQGKPKVRGDYRQITKLILVDEADNFMSQDFPSLRRVLKEGREYGVGVILSTQDITHFKTKENDYSSYILSWVIHRVSQIKNQDIKSLFNKDDKSEQEHLMKTIRGLDKHYSLYVDGDKKVVKIKDRAFWELFDGI</sequence>
<accession>A0ABT3TKL4</accession>
<reference evidence="2" key="1">
    <citation type="submission" date="2019-02" db="EMBL/GenBank/DDBJ databases">
        <authorList>
            <person name="Li S.-H."/>
        </authorList>
    </citation>
    <scope>NUCLEOTIDE SEQUENCE</scope>
    <source>
        <strain evidence="2">IMCC14734</strain>
    </source>
</reference>
<dbReference type="EMBL" id="SHNN01000004">
    <property type="protein sequence ID" value="MCX2982872.1"/>
    <property type="molecule type" value="Genomic_DNA"/>
</dbReference>
<dbReference type="NCBIfam" id="TIGR03237">
    <property type="entry name" value="dnd_assoc_2"/>
    <property type="match status" value="1"/>
</dbReference>
<comment type="caution">
    <text evidence="2">The sequence shown here is derived from an EMBL/GenBank/DDBJ whole genome shotgun (WGS) entry which is preliminary data.</text>
</comment>
<name>A0ABT3TKL4_9GAMM</name>
<evidence type="ECO:0000313" key="3">
    <source>
        <dbReference type="Proteomes" id="UP001143362"/>
    </source>
</evidence>
<dbReference type="InterPro" id="IPR008571">
    <property type="entry name" value="HerA-like"/>
</dbReference>
<dbReference type="SUPFAM" id="SSF52540">
    <property type="entry name" value="P-loop containing nucleoside triphosphate hydrolases"/>
    <property type="match status" value="1"/>
</dbReference>
<dbReference type="InterPro" id="IPR017646">
    <property type="entry name" value="Dnd_assoc_2"/>
</dbReference>
<proteinExistence type="predicted"/>
<gene>
    <name evidence="2" type="primary">dptH</name>
    <name evidence="2" type="ORF">EYC98_18570</name>
</gene>
<dbReference type="RefSeq" id="WP_279246897.1">
    <property type="nucleotide sequence ID" value="NZ_SHNN01000004.1"/>
</dbReference>